<comment type="caution">
    <text evidence="3">The sequence shown here is derived from an EMBL/GenBank/DDBJ whole genome shotgun (WGS) entry which is preliminary data.</text>
</comment>
<evidence type="ECO:0000256" key="2">
    <source>
        <dbReference type="SAM" id="SignalP"/>
    </source>
</evidence>
<name>A0A0R2C769_9LACO</name>
<dbReference type="STRING" id="1423810.FD19_GL001126"/>
<accession>A0A0R2C769</accession>
<reference evidence="3 4" key="1">
    <citation type="journal article" date="2015" name="Genome Announc.">
        <title>Expanding the biotechnology potential of lactobacilli through comparative genomics of 213 strains and associated genera.</title>
        <authorList>
            <person name="Sun Z."/>
            <person name="Harris H.M."/>
            <person name="McCann A."/>
            <person name="Guo C."/>
            <person name="Argimon S."/>
            <person name="Zhang W."/>
            <person name="Yang X."/>
            <person name="Jeffery I.B."/>
            <person name="Cooney J.C."/>
            <person name="Kagawa T.F."/>
            <person name="Liu W."/>
            <person name="Song Y."/>
            <person name="Salvetti E."/>
            <person name="Wrobel A."/>
            <person name="Rasinkangas P."/>
            <person name="Parkhill J."/>
            <person name="Rea M.C."/>
            <person name="O'Sullivan O."/>
            <person name="Ritari J."/>
            <person name="Douillard F.P."/>
            <person name="Paul Ross R."/>
            <person name="Yang R."/>
            <person name="Briner A.E."/>
            <person name="Felis G.E."/>
            <person name="de Vos W.M."/>
            <person name="Barrangou R."/>
            <person name="Klaenhammer T.R."/>
            <person name="Caufield P.W."/>
            <person name="Cui Y."/>
            <person name="Zhang H."/>
            <person name="O'Toole P.W."/>
        </authorList>
    </citation>
    <scope>NUCLEOTIDE SEQUENCE [LARGE SCALE GENOMIC DNA]</scope>
    <source>
        <strain evidence="3 4">DSM 22698</strain>
    </source>
</reference>
<organism evidence="3 4">
    <name type="scientific">Lacticaseibacillus thailandensis DSM 22698 = JCM 13996</name>
    <dbReference type="NCBI Taxonomy" id="1423810"/>
    <lineage>
        <taxon>Bacteria</taxon>
        <taxon>Bacillati</taxon>
        <taxon>Bacillota</taxon>
        <taxon>Bacilli</taxon>
        <taxon>Lactobacillales</taxon>
        <taxon>Lactobacillaceae</taxon>
        <taxon>Lacticaseibacillus</taxon>
    </lineage>
</organism>
<evidence type="ECO:0000313" key="4">
    <source>
        <dbReference type="Proteomes" id="UP000051789"/>
    </source>
</evidence>
<gene>
    <name evidence="3" type="ORF">FD19_GL001126</name>
</gene>
<feature type="chain" id="PRO_5038726215" description="DUF4352 domain-containing protein" evidence="2">
    <location>
        <begin position="24"/>
        <end position="330"/>
    </location>
</feature>
<feature type="compositionally biased region" description="Low complexity" evidence="1">
    <location>
        <begin position="180"/>
        <end position="233"/>
    </location>
</feature>
<dbReference type="PROSITE" id="PS51257">
    <property type="entry name" value="PROKAR_LIPOPROTEIN"/>
    <property type="match status" value="1"/>
</dbReference>
<feature type="region of interest" description="Disordered" evidence="1">
    <location>
        <begin position="160"/>
        <end position="237"/>
    </location>
</feature>
<evidence type="ECO:0000313" key="3">
    <source>
        <dbReference type="EMBL" id="KRM87613.1"/>
    </source>
</evidence>
<evidence type="ECO:0000256" key="1">
    <source>
        <dbReference type="SAM" id="MobiDB-lite"/>
    </source>
</evidence>
<keyword evidence="4" id="KW-1185">Reference proteome</keyword>
<dbReference type="PATRIC" id="fig|1423810.4.peg.1156"/>
<dbReference type="RefSeq" id="WP_054749714.1">
    <property type="nucleotide sequence ID" value="NZ_AYZK01000002.1"/>
</dbReference>
<feature type="compositionally biased region" description="Polar residues" evidence="1">
    <location>
        <begin position="160"/>
        <end position="170"/>
    </location>
</feature>
<feature type="signal peptide" evidence="2">
    <location>
        <begin position="1"/>
        <end position="23"/>
    </location>
</feature>
<sequence>MMKKKQLLTLGIAALLVLSGCGAKQHDDSQASSSSRTSTQQVTKVAYQNLGAKQRKQLRFRFQAKSDGGSDTLYNVNARITNKTKHAVTFNRAKFFIDRTADGDKIKSAATGRVTVQPGKHVDLKELFIDVNVSVFRSAGTFYYLNKHFPLAYTYHAHQGNGSTSNSLQDNEAKAVQSQAASNTSSSSSAVATSTSTTANSASANSGSTNTTTGTNSSNGSTGSTKSDGTTSNQTSGTNLTQAQLQAWAFKHTAANYNFNVTPNDFTFTFGTNSDGEATVTVAENHSSSNMQAHNADPNTNPTVASYTVNAQGELVNNYTQQVVASSYGN</sequence>
<keyword evidence="2" id="KW-0732">Signal</keyword>
<dbReference type="Proteomes" id="UP000051789">
    <property type="component" value="Unassembled WGS sequence"/>
</dbReference>
<dbReference type="EMBL" id="AYZK01000002">
    <property type="protein sequence ID" value="KRM87613.1"/>
    <property type="molecule type" value="Genomic_DNA"/>
</dbReference>
<dbReference type="AlphaFoldDB" id="A0A0R2C769"/>
<protein>
    <recommendedName>
        <fullName evidence="5">DUF4352 domain-containing protein</fullName>
    </recommendedName>
</protein>
<dbReference type="OrthoDB" id="2262426at2"/>
<evidence type="ECO:0008006" key="5">
    <source>
        <dbReference type="Google" id="ProtNLM"/>
    </source>
</evidence>
<proteinExistence type="predicted"/>